<proteinExistence type="predicted"/>
<organism evidence="2">
    <name type="scientific">Myoviridae sp. ctdNl2</name>
    <dbReference type="NCBI Taxonomy" id="2825140"/>
    <lineage>
        <taxon>Viruses</taxon>
        <taxon>Duplodnaviria</taxon>
        <taxon>Heunggongvirae</taxon>
        <taxon>Uroviricota</taxon>
        <taxon>Caudoviricetes</taxon>
    </lineage>
</organism>
<feature type="transmembrane region" description="Helical" evidence="1">
    <location>
        <begin position="18"/>
        <end position="36"/>
    </location>
</feature>
<sequence>MCCILIHILSTHMKLYNYMTYTVLIYDYTLPILYIIT</sequence>
<keyword evidence="1" id="KW-0812">Transmembrane</keyword>
<keyword evidence="1" id="KW-1133">Transmembrane helix</keyword>
<name>A0A8S5QI36_9CAUD</name>
<accession>A0A8S5QI36</accession>
<keyword evidence="1" id="KW-0472">Membrane</keyword>
<dbReference type="EMBL" id="BK015652">
    <property type="protein sequence ID" value="DAE18196.1"/>
    <property type="molecule type" value="Genomic_DNA"/>
</dbReference>
<evidence type="ECO:0000313" key="2">
    <source>
        <dbReference type="EMBL" id="DAE18196.1"/>
    </source>
</evidence>
<protein>
    <submittedName>
        <fullName evidence="2">Uncharacterized protein</fullName>
    </submittedName>
</protein>
<evidence type="ECO:0000256" key="1">
    <source>
        <dbReference type="SAM" id="Phobius"/>
    </source>
</evidence>
<reference evidence="2" key="1">
    <citation type="journal article" date="2021" name="Proc. Natl. Acad. Sci. U.S.A.">
        <title>A Catalog of Tens of Thousands of Viruses from Human Metagenomes Reveals Hidden Associations with Chronic Diseases.</title>
        <authorList>
            <person name="Tisza M.J."/>
            <person name="Buck C.B."/>
        </authorList>
    </citation>
    <scope>NUCLEOTIDE SEQUENCE</scope>
    <source>
        <strain evidence="2">CtdNl2</strain>
    </source>
</reference>